<evidence type="ECO:0000313" key="6">
    <source>
        <dbReference type="EMBL" id="QHO63260.1"/>
    </source>
</evidence>
<reference evidence="7" key="1">
    <citation type="journal article" date="2020" name="Microorganisms">
        <title>Complete Genome of a Member of a New Bacterial Lineage in the Microgenomates Group Reveals an Unusual Nucleotide Composition Disparity Between Two Strands of DNA and Limited Metabolic Potential.</title>
        <authorList>
            <person name="Kadnikov V.V."/>
            <person name="Mardanov A.V."/>
            <person name="Beletsky A.V."/>
            <person name="Karnachuk O.V."/>
            <person name="Ravin N.V."/>
        </authorList>
    </citation>
    <scope>NUCLEOTIDE SEQUENCE [LARGE SCALE GENOMIC DNA]</scope>
</reference>
<name>A0A857NA42_9BACT</name>
<dbReference type="Gene3D" id="3.90.20.20">
    <property type="match status" value="1"/>
</dbReference>
<accession>A0A857NA42</accession>
<dbReference type="InterPro" id="IPR013805">
    <property type="entry name" value="GrpE_CC"/>
</dbReference>
<dbReference type="EMBL" id="CP047901">
    <property type="protein sequence ID" value="QHO63260.1"/>
    <property type="molecule type" value="Genomic_DNA"/>
</dbReference>
<dbReference type="GO" id="GO:0000774">
    <property type="term" value="F:adenyl-nucleotide exchange factor activity"/>
    <property type="evidence" value="ECO:0007669"/>
    <property type="project" value="InterPro"/>
</dbReference>
<keyword evidence="3" id="KW-0963">Cytoplasm</keyword>
<dbReference type="GO" id="GO:0051087">
    <property type="term" value="F:protein-folding chaperone binding"/>
    <property type="evidence" value="ECO:0007669"/>
    <property type="project" value="InterPro"/>
</dbReference>
<comment type="similarity">
    <text evidence="1 3 4">Belongs to the GrpE family.</text>
</comment>
<dbReference type="SUPFAM" id="SSF51064">
    <property type="entry name" value="Head domain of nucleotide exchange factor GrpE"/>
    <property type="match status" value="1"/>
</dbReference>
<sequence length="149" mass="16852">MLSSKKTSSKTIHLQNQIQDLENRFKRALADYQNLEKRHASQKGDLIKFANQGLLDKLLPLLDDLERAQAHLQDSGLELIIGQFRQLLISEGVTPIISDRQIFDPQTMDCAEVVPGPKNKVVTTLAKGYYYHDRVLRPARVEVGSGQKK</sequence>
<keyword evidence="3" id="KW-0346">Stress response</keyword>
<evidence type="ECO:0000256" key="4">
    <source>
        <dbReference type="RuleBase" id="RU004478"/>
    </source>
</evidence>
<organism evidence="6 7">
    <name type="scientific">Candidatus Chazhemtobacterium aquaticus</name>
    <dbReference type="NCBI Taxonomy" id="2715735"/>
    <lineage>
        <taxon>Bacteria</taxon>
        <taxon>Candidatus Chazhemtobacteraceae</taxon>
        <taxon>Candidatus Chazhemtobacterium</taxon>
    </lineage>
</organism>
<dbReference type="HAMAP" id="MF_01151">
    <property type="entry name" value="GrpE"/>
    <property type="match status" value="1"/>
</dbReference>
<dbReference type="GO" id="GO:0006457">
    <property type="term" value="P:protein folding"/>
    <property type="evidence" value="ECO:0007669"/>
    <property type="project" value="InterPro"/>
</dbReference>
<evidence type="ECO:0000256" key="1">
    <source>
        <dbReference type="ARBA" id="ARBA00009054"/>
    </source>
</evidence>
<dbReference type="RefSeq" id="WP_161931646.1">
    <property type="nucleotide sequence ID" value="NZ_CP047901.1"/>
</dbReference>
<gene>
    <name evidence="3" type="primary">grpE</name>
    <name evidence="6" type="ORF">MICH65_0279</name>
</gene>
<dbReference type="SUPFAM" id="SSF58014">
    <property type="entry name" value="Coiled-coil domain of nucleotide exchange factor GrpE"/>
    <property type="match status" value="1"/>
</dbReference>
<dbReference type="PANTHER" id="PTHR21237:SF23">
    <property type="entry name" value="GRPE PROTEIN HOMOLOG, MITOCHONDRIAL"/>
    <property type="match status" value="1"/>
</dbReference>
<dbReference type="Pfam" id="PF01025">
    <property type="entry name" value="GrpE"/>
    <property type="match status" value="1"/>
</dbReference>
<dbReference type="InterPro" id="IPR000740">
    <property type="entry name" value="GrpE"/>
</dbReference>
<dbReference type="GO" id="GO:0051082">
    <property type="term" value="F:unfolded protein binding"/>
    <property type="evidence" value="ECO:0007669"/>
    <property type="project" value="TreeGrafter"/>
</dbReference>
<evidence type="ECO:0000313" key="7">
    <source>
        <dbReference type="Proteomes" id="UP000463983"/>
    </source>
</evidence>
<keyword evidence="7" id="KW-1185">Reference proteome</keyword>
<dbReference type="Proteomes" id="UP000463983">
    <property type="component" value="Chromosome"/>
</dbReference>
<dbReference type="KEGG" id="caqa:MICH65_0279"/>
<comment type="function">
    <text evidence="3">Participates actively in the response to hyperosmotic and heat shock by preventing the aggregation of stress-denatured proteins, in association with DnaK and GrpE. It is the nucleotide exchange factor for DnaK and may function as a thermosensor. Unfolded proteins bind initially to DnaJ; upon interaction with the DnaJ-bound protein, DnaK hydrolyzes its bound ATP, resulting in the formation of a stable complex. GrpE releases ADP from DnaK; ATP binding to DnaK triggers the release of the substrate protein, thus completing the reaction cycle. Several rounds of ATP-dependent interactions between DnaJ, DnaK and GrpE are required for fully efficient folding.</text>
</comment>
<dbReference type="InterPro" id="IPR009012">
    <property type="entry name" value="GrpE_head"/>
</dbReference>
<evidence type="ECO:0000256" key="2">
    <source>
        <dbReference type="ARBA" id="ARBA00023186"/>
    </source>
</evidence>
<comment type="subunit">
    <text evidence="3">Homodimer.</text>
</comment>
<evidence type="ECO:0000256" key="5">
    <source>
        <dbReference type="SAM" id="Coils"/>
    </source>
</evidence>
<dbReference type="GO" id="GO:0005737">
    <property type="term" value="C:cytoplasm"/>
    <property type="evidence" value="ECO:0007669"/>
    <property type="project" value="UniProtKB-SubCell"/>
</dbReference>
<dbReference type="AlphaFoldDB" id="A0A857NA42"/>
<dbReference type="GO" id="GO:0042803">
    <property type="term" value="F:protein homodimerization activity"/>
    <property type="evidence" value="ECO:0007669"/>
    <property type="project" value="InterPro"/>
</dbReference>
<dbReference type="PRINTS" id="PR00773">
    <property type="entry name" value="GRPEPROTEIN"/>
</dbReference>
<evidence type="ECO:0000256" key="3">
    <source>
        <dbReference type="HAMAP-Rule" id="MF_01151"/>
    </source>
</evidence>
<protein>
    <recommendedName>
        <fullName evidence="3">Protein GrpE</fullName>
    </recommendedName>
    <alternativeName>
        <fullName evidence="3">HSP-70 cofactor</fullName>
    </alternativeName>
</protein>
<dbReference type="PANTHER" id="PTHR21237">
    <property type="entry name" value="GRPE PROTEIN"/>
    <property type="match status" value="1"/>
</dbReference>
<feature type="coiled-coil region" evidence="5">
    <location>
        <begin position="11"/>
        <end position="38"/>
    </location>
</feature>
<dbReference type="Gene3D" id="2.30.22.10">
    <property type="entry name" value="Head domain of nucleotide exchange factor GrpE"/>
    <property type="match status" value="1"/>
</dbReference>
<proteinExistence type="inferred from homology"/>
<keyword evidence="5" id="KW-0175">Coiled coil</keyword>
<comment type="subcellular location">
    <subcellularLocation>
        <location evidence="3">Cytoplasm</location>
    </subcellularLocation>
</comment>
<keyword evidence="2 3" id="KW-0143">Chaperone</keyword>